<keyword evidence="2" id="KW-1185">Reference proteome</keyword>
<evidence type="ECO:0000313" key="2">
    <source>
        <dbReference type="Proteomes" id="UP001519460"/>
    </source>
</evidence>
<name>A0ABD0KZ60_9CAEN</name>
<dbReference type="Proteomes" id="UP001519460">
    <property type="component" value="Unassembled WGS sequence"/>
</dbReference>
<sequence length="93" mass="10199">MRLRRLLTEKQVSSCGAAWGHSSTVVQYWGQHLRVFFAKNAGHPCHAFNNISAKPLASQGVASRDEILSGSFRFTVHRGLSRSAEGGQTNSRS</sequence>
<comment type="caution">
    <text evidence="1">The sequence shown here is derived from an EMBL/GenBank/DDBJ whole genome shotgun (WGS) entry which is preliminary data.</text>
</comment>
<reference evidence="1 2" key="1">
    <citation type="journal article" date="2023" name="Sci. Data">
        <title>Genome assembly of the Korean intertidal mud-creeper Batillaria attramentaria.</title>
        <authorList>
            <person name="Patra A.K."/>
            <person name="Ho P.T."/>
            <person name="Jun S."/>
            <person name="Lee S.J."/>
            <person name="Kim Y."/>
            <person name="Won Y.J."/>
        </authorList>
    </citation>
    <scope>NUCLEOTIDE SEQUENCE [LARGE SCALE GENOMIC DNA]</scope>
    <source>
        <strain evidence="1">Wonlab-2016</strain>
    </source>
</reference>
<dbReference type="EMBL" id="JACVVK020000102">
    <property type="protein sequence ID" value="KAK7492524.1"/>
    <property type="molecule type" value="Genomic_DNA"/>
</dbReference>
<organism evidence="1 2">
    <name type="scientific">Batillaria attramentaria</name>
    <dbReference type="NCBI Taxonomy" id="370345"/>
    <lineage>
        <taxon>Eukaryota</taxon>
        <taxon>Metazoa</taxon>
        <taxon>Spiralia</taxon>
        <taxon>Lophotrochozoa</taxon>
        <taxon>Mollusca</taxon>
        <taxon>Gastropoda</taxon>
        <taxon>Caenogastropoda</taxon>
        <taxon>Sorbeoconcha</taxon>
        <taxon>Cerithioidea</taxon>
        <taxon>Batillariidae</taxon>
        <taxon>Batillaria</taxon>
    </lineage>
</organism>
<dbReference type="AlphaFoldDB" id="A0ABD0KZ60"/>
<evidence type="ECO:0000313" key="1">
    <source>
        <dbReference type="EMBL" id="KAK7492524.1"/>
    </source>
</evidence>
<protein>
    <submittedName>
        <fullName evidence="1">Uncharacterized protein</fullName>
    </submittedName>
</protein>
<gene>
    <name evidence="1" type="ORF">BaRGS_00016190</name>
</gene>
<proteinExistence type="predicted"/>
<accession>A0ABD0KZ60</accession>